<organism evidence="2 3">
    <name type="scientific">Lacticaseibacillus zeae DSM 20178 = KCTC 3804</name>
    <dbReference type="NCBI Taxonomy" id="1423816"/>
    <lineage>
        <taxon>Bacteria</taxon>
        <taxon>Bacillati</taxon>
        <taxon>Bacillota</taxon>
        <taxon>Bacilli</taxon>
        <taxon>Lactobacillales</taxon>
        <taxon>Lactobacillaceae</taxon>
        <taxon>Lacticaseibacillus</taxon>
    </lineage>
</organism>
<feature type="transmembrane region" description="Helical" evidence="1">
    <location>
        <begin position="7"/>
        <end position="26"/>
    </location>
</feature>
<dbReference type="EMBL" id="AZCT01000004">
    <property type="protein sequence ID" value="KRK12851.1"/>
    <property type="molecule type" value="Genomic_DNA"/>
</dbReference>
<gene>
    <name evidence="2" type="ORF">FD51_GL002442</name>
</gene>
<proteinExistence type="predicted"/>
<evidence type="ECO:0000313" key="2">
    <source>
        <dbReference type="EMBL" id="KRK12851.1"/>
    </source>
</evidence>
<evidence type="ECO:0000256" key="1">
    <source>
        <dbReference type="SAM" id="Phobius"/>
    </source>
</evidence>
<keyword evidence="1" id="KW-0812">Transmembrane</keyword>
<protein>
    <submittedName>
        <fullName evidence="2">Uncharacterized protein</fullName>
    </submittedName>
</protein>
<keyword evidence="1" id="KW-1133">Transmembrane helix</keyword>
<dbReference type="AlphaFoldDB" id="A0A0R1EYC6"/>
<accession>A0A0R1EYC6</accession>
<dbReference type="PATRIC" id="fig|1423816.3.peg.2540"/>
<dbReference type="RefSeq" id="WP_010490826.1">
    <property type="nucleotide sequence ID" value="NZ_AZCT01000004.1"/>
</dbReference>
<name>A0A0R1EYC6_LACZE</name>
<dbReference type="eggNOG" id="ENOG5030A52">
    <property type="taxonomic scope" value="Bacteria"/>
</dbReference>
<keyword evidence="1" id="KW-0472">Membrane</keyword>
<dbReference type="Proteomes" id="UP000051984">
    <property type="component" value="Unassembled WGS sequence"/>
</dbReference>
<reference evidence="2 3" key="1">
    <citation type="journal article" date="2015" name="Genome Announc.">
        <title>Expanding the biotechnology potential of lactobacilli through comparative genomics of 213 strains and associated genera.</title>
        <authorList>
            <person name="Sun Z."/>
            <person name="Harris H.M."/>
            <person name="McCann A."/>
            <person name="Guo C."/>
            <person name="Argimon S."/>
            <person name="Zhang W."/>
            <person name="Yang X."/>
            <person name="Jeffery I.B."/>
            <person name="Cooney J.C."/>
            <person name="Kagawa T.F."/>
            <person name="Liu W."/>
            <person name="Song Y."/>
            <person name="Salvetti E."/>
            <person name="Wrobel A."/>
            <person name="Rasinkangas P."/>
            <person name="Parkhill J."/>
            <person name="Rea M.C."/>
            <person name="O'Sullivan O."/>
            <person name="Ritari J."/>
            <person name="Douillard F.P."/>
            <person name="Paul Ross R."/>
            <person name="Yang R."/>
            <person name="Briner A.E."/>
            <person name="Felis G.E."/>
            <person name="de Vos W.M."/>
            <person name="Barrangou R."/>
            <person name="Klaenhammer T.R."/>
            <person name="Caufield P.W."/>
            <person name="Cui Y."/>
            <person name="Zhang H."/>
            <person name="O'Toole P.W."/>
        </authorList>
    </citation>
    <scope>NUCLEOTIDE SEQUENCE [LARGE SCALE GENOMIC DNA]</scope>
    <source>
        <strain evidence="2 3">DSM 20178</strain>
    </source>
</reference>
<sequence>MRTKHKLWMMTFLALILVMSIGIFRYHEVNANPKSLGVTKEVFIHENQLIHAMNVDFMIRSAHVSKSKGQIMVPVELTIKQTGSANYGYKKNNPNFLENMWLNIPYSISTATADVTDKDNQRIHKTEHLLAAKQPITLHFTTTQANYALRNQKMRFSFLVPAANHYVKYSLLLE</sequence>
<comment type="caution">
    <text evidence="2">The sequence shown here is derived from an EMBL/GenBank/DDBJ whole genome shotgun (WGS) entry which is preliminary data.</text>
</comment>
<evidence type="ECO:0000313" key="3">
    <source>
        <dbReference type="Proteomes" id="UP000051984"/>
    </source>
</evidence>